<comment type="caution">
    <text evidence="1">The sequence shown here is derived from an EMBL/GenBank/DDBJ whole genome shotgun (WGS) entry which is preliminary data.</text>
</comment>
<accession>A0A0A1YGM8</accession>
<sequence>MTTTSTADNAAPLTGSSDRIYPLGDGPALASATCVTLLDVLACFVGIQPFSATVLQHLSLLTLAISFCLGAATVQQDALENLQREAVHTAVPITLKPALKPSQAP</sequence>
<dbReference type="AlphaFoldDB" id="A0A0A1YGM8"/>
<dbReference type="Proteomes" id="UP000030063">
    <property type="component" value="Unassembled WGS sequence"/>
</dbReference>
<dbReference type="RefSeq" id="WP_025166273.1">
    <property type="nucleotide sequence ID" value="NZ_AWSQ01000004.1"/>
</dbReference>
<keyword evidence="2" id="KW-1185">Reference proteome</keyword>
<dbReference type="EMBL" id="AWSQ01000004">
    <property type="protein sequence ID" value="KFX69045.1"/>
    <property type="molecule type" value="Genomic_DNA"/>
</dbReference>
<evidence type="ECO:0000313" key="1">
    <source>
        <dbReference type="EMBL" id="KFX69045.1"/>
    </source>
</evidence>
<organism evidence="1 2">
    <name type="scientific">Pseudomonas taeanensis MS-3</name>
    <dbReference type="NCBI Taxonomy" id="1395571"/>
    <lineage>
        <taxon>Bacteria</taxon>
        <taxon>Pseudomonadati</taxon>
        <taxon>Pseudomonadota</taxon>
        <taxon>Gammaproteobacteria</taxon>
        <taxon>Pseudomonadales</taxon>
        <taxon>Pseudomonadaceae</taxon>
        <taxon>Pseudomonas</taxon>
    </lineage>
</organism>
<protein>
    <submittedName>
        <fullName evidence="1">Uncharacterized protein</fullName>
    </submittedName>
</protein>
<name>A0A0A1YGM8_9PSED</name>
<dbReference type="OrthoDB" id="9851615at2"/>
<reference evidence="1 2" key="1">
    <citation type="journal article" date="2014" name="Genome Announc.">
        <title>Draft Genome Sequence of Petroleum Oil-Degrading Marine Bacterium Pseudomonas taeanensis Strain MS-3, Isolated from a Crude Oil-Contaminated Seashore.</title>
        <authorList>
            <person name="Lee S.Y."/>
            <person name="Kim S.H."/>
            <person name="Lee D.G."/>
            <person name="Shin S."/>
            <person name="Yun S.H."/>
            <person name="Choi C.W."/>
            <person name="Chung Y.H."/>
            <person name="Choi J.S."/>
            <person name="Kahng H.Y."/>
            <person name="Kim S.I."/>
        </authorList>
    </citation>
    <scope>NUCLEOTIDE SEQUENCE [LARGE SCALE GENOMIC DNA]</scope>
    <source>
        <strain evidence="1 2">MS-3</strain>
    </source>
</reference>
<evidence type="ECO:0000313" key="2">
    <source>
        <dbReference type="Proteomes" id="UP000030063"/>
    </source>
</evidence>
<gene>
    <name evidence="1" type="ORF">TMS3_0116310</name>
</gene>
<proteinExistence type="predicted"/>